<comment type="caution">
    <text evidence="1">The sequence shown here is derived from an EMBL/GenBank/DDBJ whole genome shotgun (WGS) entry which is preliminary data.</text>
</comment>
<reference evidence="1 2" key="1">
    <citation type="submission" date="2014-06" db="EMBL/GenBank/DDBJ databases">
        <title>Whole Genome Sequences of Three Symbiotic Endozoicomonas Bacteria.</title>
        <authorList>
            <person name="Neave M.J."/>
            <person name="Apprill A."/>
            <person name="Voolstra C.R."/>
        </authorList>
    </citation>
    <scope>NUCLEOTIDE SEQUENCE [LARGE SCALE GENOMIC DNA]</scope>
    <source>
        <strain evidence="1 2">DSM 22380</strain>
    </source>
</reference>
<dbReference type="EMBL" id="JOJP01000001">
    <property type="protein sequence ID" value="KEI72093.1"/>
    <property type="molecule type" value="Genomic_DNA"/>
</dbReference>
<keyword evidence="2" id="KW-1185">Reference proteome</keyword>
<organism evidence="1 2">
    <name type="scientific">Endozoicomonas elysicola</name>
    <dbReference type="NCBI Taxonomy" id="305900"/>
    <lineage>
        <taxon>Bacteria</taxon>
        <taxon>Pseudomonadati</taxon>
        <taxon>Pseudomonadota</taxon>
        <taxon>Gammaproteobacteria</taxon>
        <taxon>Oceanospirillales</taxon>
        <taxon>Endozoicomonadaceae</taxon>
        <taxon>Endozoicomonas</taxon>
    </lineage>
</organism>
<sequence length="473" mass="54756">MGESLKCSEAHHEHLRQQMPYDEEAWQDLKNIDRTKAIEFLRQLPEPEWSAAIHYPTNLHWSWQECELVTSELHCGAIVYCDDNSCTHIPLTCYADITHDEELACGHGQLDFNVKFIRKDAKWWHPGHKNHVDILANGYDLLPGEKEVITVGNLKTSWWSGNQSEKLSPTLSIEDPRNEYSSGMTINDKHAESLSCRVNGYDNVSFSVYTSKRITSSSPNAFSLPTAFDNTELEPLIWQSTTGYNGQRVAKGFPLIMRAQDYSAATMSEVSEDISKKLKSIIIRVQLFEPSIFGERLKSTIYIDEAKAIQQTLNAISSDQKIRRSTLWEFKLKNGDHPNKNIYRSFVPSLFYYPGKVFLSDDELSYDDHLTPDTEYTLKLTVYQKNLPFYLQSCESDPDAWDCKWYTLWGLFSWNRYERNYFSKKSLDVRFKTNPNVDHRTWLSTFWHSVGWTQALVPIGATVLTLKYLGIWF</sequence>
<name>A0A081KD67_9GAMM</name>
<evidence type="ECO:0000313" key="2">
    <source>
        <dbReference type="Proteomes" id="UP000027997"/>
    </source>
</evidence>
<evidence type="ECO:0000313" key="1">
    <source>
        <dbReference type="EMBL" id="KEI72093.1"/>
    </source>
</evidence>
<proteinExistence type="predicted"/>
<accession>A0A081KD67</accession>
<gene>
    <name evidence="1" type="ORF">GV64_16365</name>
</gene>
<dbReference type="Proteomes" id="UP000027997">
    <property type="component" value="Unassembled WGS sequence"/>
</dbReference>
<dbReference type="AlphaFoldDB" id="A0A081KD67"/>
<protein>
    <submittedName>
        <fullName evidence="1">Uncharacterized protein</fullName>
    </submittedName>
</protein>